<dbReference type="GO" id="GO:0008233">
    <property type="term" value="F:peptidase activity"/>
    <property type="evidence" value="ECO:0007669"/>
    <property type="project" value="UniProtKB-KW"/>
</dbReference>
<feature type="domain" description="Prohead serine protease" evidence="4">
    <location>
        <begin position="20"/>
        <end position="175"/>
    </location>
</feature>
<evidence type="ECO:0000256" key="3">
    <source>
        <dbReference type="ARBA" id="ARBA00022801"/>
    </source>
</evidence>
<gene>
    <name evidence="5" type="ORF">PTZ04_08820</name>
</gene>
<keyword evidence="6" id="KW-1185">Reference proteome</keyword>
<evidence type="ECO:0000256" key="1">
    <source>
        <dbReference type="ARBA" id="ARBA00022612"/>
    </source>
</evidence>
<evidence type="ECO:0000259" key="4">
    <source>
        <dbReference type="Pfam" id="PF04586"/>
    </source>
</evidence>
<reference evidence="5 6" key="1">
    <citation type="submission" date="2023-02" db="EMBL/GenBank/DDBJ databases">
        <title>Comparative genome analysis of Eubacterium limosum species.</title>
        <authorList>
            <person name="Bak J.E."/>
        </authorList>
    </citation>
    <scope>NUCLEOTIDE SEQUENCE [LARGE SCALE GENOMIC DNA]</scope>
    <source>
        <strain evidence="5 6">KGMB01548</strain>
    </source>
</reference>
<organism evidence="5 6">
    <name type="scientific">Eubacterium limosum</name>
    <dbReference type="NCBI Taxonomy" id="1736"/>
    <lineage>
        <taxon>Bacteria</taxon>
        <taxon>Bacillati</taxon>
        <taxon>Bacillota</taxon>
        <taxon>Clostridia</taxon>
        <taxon>Eubacteriales</taxon>
        <taxon>Eubacteriaceae</taxon>
        <taxon>Eubacterium</taxon>
    </lineage>
</organism>
<dbReference type="InterPro" id="IPR006433">
    <property type="entry name" value="Prohead_protease"/>
</dbReference>
<comment type="caution">
    <text evidence="5">The sequence shown here is derived from an EMBL/GenBank/DDBJ whole genome shotgun (WGS) entry which is preliminary data.</text>
</comment>
<keyword evidence="3" id="KW-0378">Hydrolase</keyword>
<proteinExistence type="predicted"/>
<evidence type="ECO:0000256" key="2">
    <source>
        <dbReference type="ARBA" id="ARBA00022670"/>
    </source>
</evidence>
<dbReference type="NCBIfam" id="TIGR01543">
    <property type="entry name" value="proheadase_HK97"/>
    <property type="match status" value="1"/>
</dbReference>
<protein>
    <submittedName>
        <fullName evidence="5">HK97 family phage prohead protease</fullName>
    </submittedName>
</protein>
<evidence type="ECO:0000313" key="5">
    <source>
        <dbReference type="EMBL" id="MDE1470360.1"/>
    </source>
</evidence>
<dbReference type="Proteomes" id="UP001215087">
    <property type="component" value="Unassembled WGS sequence"/>
</dbReference>
<accession>A0ABT5UQY1</accession>
<dbReference type="EMBL" id="JAQSVD010000003">
    <property type="protein sequence ID" value="MDE1470360.1"/>
    <property type="molecule type" value="Genomic_DNA"/>
</dbReference>
<dbReference type="GO" id="GO:0006508">
    <property type="term" value="P:proteolysis"/>
    <property type="evidence" value="ECO:0007669"/>
    <property type="project" value="UniProtKB-KW"/>
</dbReference>
<evidence type="ECO:0000313" key="6">
    <source>
        <dbReference type="Proteomes" id="UP001215087"/>
    </source>
</evidence>
<name>A0ABT5UQY1_EUBLI</name>
<dbReference type="Pfam" id="PF04586">
    <property type="entry name" value="Peptidase_S78"/>
    <property type="match status" value="1"/>
</dbReference>
<dbReference type="RefSeq" id="WP_227209481.1">
    <property type="nucleotide sequence ID" value="NZ_JAJCLO010000031.1"/>
</dbReference>
<sequence>MNPANPNKQLTRSCGAELSARDEERGEKIIEGYFAVFNSQTELWPGAYEEIDPTAFDGTLGNDIRALINHDTSLVLGRNKSGTLELKIDGHGLFGRIRINEQDSDAVNLYERVKRGDVDQCSFGFNVLQEKTDWRADGTVKWRLMEIDLHEVSICTFPAYTDTSVQARHIEVEQHRERMLEQRKKKIKERLNHGIKTINDSEKN</sequence>
<keyword evidence="1" id="KW-1188">Viral release from host cell</keyword>
<keyword evidence="2 5" id="KW-0645">Protease</keyword>
<dbReference type="InterPro" id="IPR054613">
    <property type="entry name" value="Peptidase_S78_dom"/>
</dbReference>